<sequence length="86" mass="10094">MTWETTYTYRPQYKFVSINQHGARFKKIRDKKFNVARLACSTSDSSDLTRLILMSHHLNVPVHYDFNDHTAYIEIVSADAVRGRME</sequence>
<organism evidence="1">
    <name type="scientific">marine sediment metagenome</name>
    <dbReference type="NCBI Taxonomy" id="412755"/>
    <lineage>
        <taxon>unclassified sequences</taxon>
        <taxon>metagenomes</taxon>
        <taxon>ecological metagenomes</taxon>
    </lineage>
</organism>
<evidence type="ECO:0000313" key="1">
    <source>
        <dbReference type="EMBL" id="KKN41767.1"/>
    </source>
</evidence>
<reference evidence="1" key="1">
    <citation type="journal article" date="2015" name="Nature">
        <title>Complex archaea that bridge the gap between prokaryotes and eukaryotes.</title>
        <authorList>
            <person name="Spang A."/>
            <person name="Saw J.H."/>
            <person name="Jorgensen S.L."/>
            <person name="Zaremba-Niedzwiedzka K."/>
            <person name="Martijn J."/>
            <person name="Lind A.E."/>
            <person name="van Eijk R."/>
            <person name="Schleper C."/>
            <person name="Guy L."/>
            <person name="Ettema T.J."/>
        </authorList>
    </citation>
    <scope>NUCLEOTIDE SEQUENCE</scope>
</reference>
<comment type="caution">
    <text evidence="1">The sequence shown here is derived from an EMBL/GenBank/DDBJ whole genome shotgun (WGS) entry which is preliminary data.</text>
</comment>
<protein>
    <submittedName>
        <fullName evidence="1">Uncharacterized protein</fullName>
    </submittedName>
</protein>
<gene>
    <name evidence="1" type="ORF">LCGC14_0720080</name>
</gene>
<dbReference type="EMBL" id="LAZR01001626">
    <property type="protein sequence ID" value="KKN41767.1"/>
    <property type="molecule type" value="Genomic_DNA"/>
</dbReference>
<name>A0A0F9QXS0_9ZZZZ</name>
<accession>A0A0F9QXS0</accession>
<dbReference type="AlphaFoldDB" id="A0A0F9QXS0"/>
<proteinExistence type="predicted"/>